<dbReference type="SUPFAM" id="SSF48452">
    <property type="entry name" value="TPR-like"/>
    <property type="match status" value="2"/>
</dbReference>
<evidence type="ECO:0000256" key="4">
    <source>
        <dbReference type="ARBA" id="ARBA00022777"/>
    </source>
</evidence>
<sequence length="617" mass="72006">MRYLFLYFLLFVSFVYSQEHIKDSMVTSNEEIIDYGLNAYFDGNSKGVLESTKKLNTIFAKQKDSLILAKFYQYKAMYYELEYKSDSSFYFYDQSKNISKQINDSLEVGRRLLSMANIQRSVNDFLGSEISSIEALQYLEPLKSNKYIVNLYNNLGLVSVDLGQQKQALEYYNKAIEVNTLIKDFRRKERAYLHIINNIGLLYQTHKNHQKAIGYFKQGLQFDSIRDKYPLHYSLLLENLAASNFLLKKKTNVLNQYNEVLEIRKKHKEEVDLPITYINLTDYHIERKEFNVAKNYANEALNYANKTHNNKYCLEALRRLSNLSTGNQSKAYLEEYIQLNDSLFQQERQLKNQFAKIRYETDKTEKENEDLKIENEKTIAEAELQKQRATIGLLLSGISIMFLLSSISFFRFRRKKLLFQSQLQKIEAREQERRQIAKSLHDEVAGDLRLLHRKLEKSFLLEEAQKLELVKDNVRNLSHQLSSVSFEDVPFRDQILNLVSDYFSPDFIIKVNGLKEIDWSEANKSIKRLLYLSLRECIQNCQKYAEASKMTINFSIHKKSVFLDVADNGKGFDTATQKKGIGLLNLQERVQDLNGTLTIESEVGKGTKIIIQTPLNA</sequence>
<dbReference type="PANTHER" id="PTHR24421">
    <property type="entry name" value="NITRATE/NITRITE SENSOR PROTEIN NARX-RELATED"/>
    <property type="match status" value="1"/>
</dbReference>
<evidence type="ECO:0000256" key="1">
    <source>
        <dbReference type="ARBA" id="ARBA00000085"/>
    </source>
</evidence>
<name>A0ABP1EHQ1_9FLAO</name>
<dbReference type="EMBL" id="CAXIXY010000003">
    <property type="protein sequence ID" value="CAL2080222.1"/>
    <property type="molecule type" value="Genomic_DNA"/>
</dbReference>
<accession>A0ABP1EHQ1</accession>
<evidence type="ECO:0000256" key="2">
    <source>
        <dbReference type="ARBA" id="ARBA00012438"/>
    </source>
</evidence>
<evidence type="ECO:0000313" key="11">
    <source>
        <dbReference type="Proteomes" id="UP001497416"/>
    </source>
</evidence>
<dbReference type="PROSITE" id="PS50293">
    <property type="entry name" value="TPR_REGION"/>
    <property type="match status" value="1"/>
</dbReference>
<dbReference type="InterPro" id="IPR003594">
    <property type="entry name" value="HATPase_dom"/>
</dbReference>
<evidence type="ECO:0000313" key="10">
    <source>
        <dbReference type="EMBL" id="CAL2080222.1"/>
    </source>
</evidence>
<keyword evidence="11" id="KW-1185">Reference proteome</keyword>
<dbReference type="InterPro" id="IPR050482">
    <property type="entry name" value="Sensor_HK_TwoCompSys"/>
</dbReference>
<protein>
    <recommendedName>
        <fullName evidence="2">histidine kinase</fullName>
        <ecNumber evidence="2">2.7.13.3</ecNumber>
    </recommendedName>
</protein>
<dbReference type="SUPFAM" id="SSF55874">
    <property type="entry name" value="ATPase domain of HSP90 chaperone/DNA topoisomerase II/histidine kinase"/>
    <property type="match status" value="1"/>
</dbReference>
<comment type="caution">
    <text evidence="10">The sequence shown here is derived from an EMBL/GenBank/DDBJ whole genome shotgun (WGS) entry which is preliminary data.</text>
</comment>
<dbReference type="Gene3D" id="1.25.40.10">
    <property type="entry name" value="Tetratricopeptide repeat domain"/>
    <property type="match status" value="1"/>
</dbReference>
<dbReference type="CDD" id="cd16917">
    <property type="entry name" value="HATPase_UhpB-NarQ-NarX-like"/>
    <property type="match status" value="1"/>
</dbReference>
<dbReference type="Proteomes" id="UP001497416">
    <property type="component" value="Unassembled WGS sequence"/>
</dbReference>
<feature type="coiled-coil region" evidence="7">
    <location>
        <begin position="333"/>
        <end position="388"/>
    </location>
</feature>
<dbReference type="PRINTS" id="PR00344">
    <property type="entry name" value="BCTRLSENSOR"/>
</dbReference>
<keyword evidence="6" id="KW-0802">TPR repeat</keyword>
<evidence type="ECO:0000256" key="5">
    <source>
        <dbReference type="ARBA" id="ARBA00023012"/>
    </source>
</evidence>
<evidence type="ECO:0000256" key="8">
    <source>
        <dbReference type="SAM" id="Phobius"/>
    </source>
</evidence>
<dbReference type="EC" id="2.7.13.3" evidence="2"/>
<organism evidence="10 11">
    <name type="scientific">Tenacibaculum platacis</name>
    <dbReference type="NCBI Taxonomy" id="3137852"/>
    <lineage>
        <taxon>Bacteria</taxon>
        <taxon>Pseudomonadati</taxon>
        <taxon>Bacteroidota</taxon>
        <taxon>Flavobacteriia</taxon>
        <taxon>Flavobacteriales</taxon>
        <taxon>Flavobacteriaceae</taxon>
        <taxon>Tenacibaculum</taxon>
    </lineage>
</organism>
<dbReference type="GO" id="GO:0016301">
    <property type="term" value="F:kinase activity"/>
    <property type="evidence" value="ECO:0007669"/>
    <property type="project" value="UniProtKB-KW"/>
</dbReference>
<dbReference type="Pfam" id="PF02518">
    <property type="entry name" value="HATPase_c"/>
    <property type="match status" value="1"/>
</dbReference>
<keyword evidence="8" id="KW-0812">Transmembrane</keyword>
<dbReference type="PANTHER" id="PTHR24421:SF10">
    <property type="entry name" value="NITRATE_NITRITE SENSOR PROTEIN NARQ"/>
    <property type="match status" value="1"/>
</dbReference>
<keyword evidence="8" id="KW-1133">Transmembrane helix</keyword>
<dbReference type="InterPro" id="IPR036890">
    <property type="entry name" value="HATPase_C_sf"/>
</dbReference>
<feature type="repeat" description="TPR" evidence="6">
    <location>
        <begin position="149"/>
        <end position="182"/>
    </location>
</feature>
<gene>
    <name evidence="10" type="ORF">T190607A01A_10993</name>
</gene>
<dbReference type="PROSITE" id="PS50109">
    <property type="entry name" value="HIS_KIN"/>
    <property type="match status" value="1"/>
</dbReference>
<keyword evidence="8" id="KW-0472">Membrane</keyword>
<evidence type="ECO:0000256" key="7">
    <source>
        <dbReference type="SAM" id="Coils"/>
    </source>
</evidence>
<dbReference type="InterPro" id="IPR011990">
    <property type="entry name" value="TPR-like_helical_dom_sf"/>
</dbReference>
<keyword evidence="7" id="KW-0175">Coiled coil</keyword>
<keyword evidence="5" id="KW-0902">Two-component regulatory system</keyword>
<dbReference type="Pfam" id="PF13181">
    <property type="entry name" value="TPR_8"/>
    <property type="match status" value="1"/>
</dbReference>
<dbReference type="InterPro" id="IPR005467">
    <property type="entry name" value="His_kinase_dom"/>
</dbReference>
<dbReference type="InterPro" id="IPR019734">
    <property type="entry name" value="TPR_rpt"/>
</dbReference>
<keyword evidence="4 10" id="KW-0418">Kinase</keyword>
<dbReference type="PROSITE" id="PS50005">
    <property type="entry name" value="TPR"/>
    <property type="match status" value="1"/>
</dbReference>
<reference evidence="10 11" key="1">
    <citation type="submission" date="2024-05" db="EMBL/GenBank/DDBJ databases">
        <authorList>
            <person name="Duchaud E."/>
        </authorList>
    </citation>
    <scope>NUCLEOTIDE SEQUENCE [LARGE SCALE GENOMIC DNA]</scope>
    <source>
        <strain evidence="10">Ena-SAMPLE-TAB-13-05-2024-13:56:06:370-140302</strain>
    </source>
</reference>
<evidence type="ECO:0000256" key="6">
    <source>
        <dbReference type="PROSITE-ProRule" id="PRU00339"/>
    </source>
</evidence>
<feature type="transmembrane region" description="Helical" evidence="8">
    <location>
        <begin position="391"/>
        <end position="412"/>
    </location>
</feature>
<keyword evidence="3" id="KW-0808">Transferase</keyword>
<comment type="catalytic activity">
    <reaction evidence="1">
        <text>ATP + protein L-histidine = ADP + protein N-phospho-L-histidine.</text>
        <dbReference type="EC" id="2.7.13.3"/>
    </reaction>
</comment>
<feature type="domain" description="Histidine kinase" evidence="9">
    <location>
        <begin position="530"/>
        <end position="617"/>
    </location>
</feature>
<evidence type="ECO:0000256" key="3">
    <source>
        <dbReference type="ARBA" id="ARBA00022679"/>
    </source>
</evidence>
<dbReference type="SMART" id="SM00028">
    <property type="entry name" value="TPR"/>
    <property type="match status" value="4"/>
</dbReference>
<evidence type="ECO:0000259" key="9">
    <source>
        <dbReference type="PROSITE" id="PS50109"/>
    </source>
</evidence>
<dbReference type="InterPro" id="IPR004358">
    <property type="entry name" value="Sig_transdc_His_kin-like_C"/>
</dbReference>
<proteinExistence type="predicted"/>
<dbReference type="Gene3D" id="3.30.565.10">
    <property type="entry name" value="Histidine kinase-like ATPase, C-terminal domain"/>
    <property type="match status" value="1"/>
</dbReference>